<dbReference type="GO" id="GO:0003723">
    <property type="term" value="F:RNA binding"/>
    <property type="evidence" value="ECO:0007669"/>
    <property type="project" value="TreeGrafter"/>
</dbReference>
<dbReference type="EMBL" id="CAJFCW020000004">
    <property type="protein sequence ID" value="CAG9111959.1"/>
    <property type="molecule type" value="Genomic_DNA"/>
</dbReference>
<dbReference type="InterPro" id="IPR027417">
    <property type="entry name" value="P-loop_NTPase"/>
</dbReference>
<feature type="compositionally biased region" description="Basic and acidic residues" evidence="7">
    <location>
        <begin position="434"/>
        <end position="444"/>
    </location>
</feature>
<dbReference type="EC" id="3.6.4.13" evidence="1"/>
<feature type="compositionally biased region" description="Basic and acidic residues" evidence="7">
    <location>
        <begin position="537"/>
        <end position="547"/>
    </location>
</feature>
<feature type="region of interest" description="Disordered" evidence="7">
    <location>
        <begin position="810"/>
        <end position="849"/>
    </location>
</feature>
<dbReference type="SMART" id="SM00490">
    <property type="entry name" value="HELICc"/>
    <property type="match status" value="1"/>
</dbReference>
<reference evidence="11" key="1">
    <citation type="submission" date="2020-09" db="EMBL/GenBank/DDBJ databases">
        <authorList>
            <person name="Kikuchi T."/>
        </authorList>
    </citation>
    <scope>NUCLEOTIDE SEQUENCE</scope>
    <source>
        <strain evidence="11">SH1</strain>
    </source>
</reference>
<dbReference type="InterPro" id="IPR050547">
    <property type="entry name" value="DEAD_box_RNA_helicases"/>
</dbReference>
<dbReference type="Proteomes" id="UP000614601">
    <property type="component" value="Unassembled WGS sequence"/>
</dbReference>
<dbReference type="GO" id="GO:0043186">
    <property type="term" value="C:P granule"/>
    <property type="evidence" value="ECO:0007669"/>
    <property type="project" value="UniProtKB-ARBA"/>
</dbReference>
<dbReference type="PROSITE" id="PS51194">
    <property type="entry name" value="HELICASE_CTER"/>
    <property type="match status" value="1"/>
</dbReference>
<feature type="domain" description="Helicase ATP-binding" evidence="8">
    <location>
        <begin position="56"/>
        <end position="228"/>
    </location>
</feature>
<dbReference type="Pfam" id="PF00271">
    <property type="entry name" value="Helicase_C"/>
    <property type="match status" value="1"/>
</dbReference>
<feature type="compositionally biased region" description="Basic and acidic residues" evidence="7">
    <location>
        <begin position="574"/>
        <end position="602"/>
    </location>
</feature>
<dbReference type="PROSITE" id="PS00039">
    <property type="entry name" value="DEAD_ATP_HELICASE"/>
    <property type="match status" value="1"/>
</dbReference>
<evidence type="ECO:0000259" key="10">
    <source>
        <dbReference type="PROSITE" id="PS51195"/>
    </source>
</evidence>
<keyword evidence="4" id="KW-0347">Helicase</keyword>
<feature type="region of interest" description="Disordered" evidence="7">
    <location>
        <begin position="528"/>
        <end position="602"/>
    </location>
</feature>
<dbReference type="Pfam" id="PF00270">
    <property type="entry name" value="DEAD"/>
    <property type="match status" value="1"/>
</dbReference>
<protein>
    <recommendedName>
        <fullName evidence="1">RNA helicase</fullName>
        <ecNumber evidence="1">3.6.4.13</ecNumber>
    </recommendedName>
</protein>
<keyword evidence="5" id="KW-0067">ATP-binding</keyword>
<evidence type="ECO:0000256" key="1">
    <source>
        <dbReference type="ARBA" id="ARBA00012552"/>
    </source>
</evidence>
<evidence type="ECO:0000259" key="8">
    <source>
        <dbReference type="PROSITE" id="PS51192"/>
    </source>
</evidence>
<dbReference type="CDD" id="cd18787">
    <property type="entry name" value="SF2_C_DEAD"/>
    <property type="match status" value="1"/>
</dbReference>
<feature type="region of interest" description="Disordered" evidence="7">
    <location>
        <begin position="434"/>
        <end position="458"/>
    </location>
</feature>
<dbReference type="InterPro" id="IPR014014">
    <property type="entry name" value="RNA_helicase_DEAD_Q_motif"/>
</dbReference>
<name>A0A811KV16_9BILA</name>
<dbReference type="Proteomes" id="UP000783686">
    <property type="component" value="Unassembled WGS sequence"/>
</dbReference>
<keyword evidence="12" id="KW-1185">Reference proteome</keyword>
<dbReference type="SMART" id="SM00487">
    <property type="entry name" value="DEXDc"/>
    <property type="match status" value="1"/>
</dbReference>
<dbReference type="InterPro" id="IPR014001">
    <property type="entry name" value="Helicase_ATP-bd"/>
</dbReference>
<evidence type="ECO:0000256" key="5">
    <source>
        <dbReference type="ARBA" id="ARBA00022840"/>
    </source>
</evidence>
<dbReference type="SUPFAM" id="SSF52540">
    <property type="entry name" value="P-loop containing nucleoside triphosphate hydrolases"/>
    <property type="match status" value="1"/>
</dbReference>
<feature type="domain" description="DEAD-box RNA helicase Q" evidence="10">
    <location>
        <begin position="25"/>
        <end position="53"/>
    </location>
</feature>
<organism evidence="11 12">
    <name type="scientific">Bursaphelenchus okinawaensis</name>
    <dbReference type="NCBI Taxonomy" id="465554"/>
    <lineage>
        <taxon>Eukaryota</taxon>
        <taxon>Metazoa</taxon>
        <taxon>Ecdysozoa</taxon>
        <taxon>Nematoda</taxon>
        <taxon>Chromadorea</taxon>
        <taxon>Rhabditida</taxon>
        <taxon>Tylenchina</taxon>
        <taxon>Tylenchomorpha</taxon>
        <taxon>Aphelenchoidea</taxon>
        <taxon>Aphelenchoididae</taxon>
        <taxon>Bursaphelenchus</taxon>
    </lineage>
</organism>
<keyword evidence="2" id="KW-0547">Nucleotide-binding</keyword>
<evidence type="ECO:0000256" key="6">
    <source>
        <dbReference type="PROSITE-ProRule" id="PRU00552"/>
    </source>
</evidence>
<sequence length="879" mass="99477">MGKESGELQFLKIYEERSEDVQCTESFDNLLIDPQIQEILKRRQYFKPTPVQAKSLPLLLMGSDMIVQAKAGTGKTLIFSVLASQLLFSSHHQDSPQVIIVAPTREIAKQIYDTVYHFTPKGFYCHLFVGGTDAGDDIRALRKGVQVAVGTCGRLADLIKKNVLKTDHVELMVLDEADKLMEADFIKEINFIFSGLSVKSKQFCVFSATYPKGLEGVLKNYMNNPSLLKLKADEEALVAIKEYVVVCNGFRKGDALELLLSKLVFEQCIVFCNTQVLCDRVHAFLAKKGVETTVINGNLPQDARFEILSKLKKGQIKVLISTDLTARGIDAPKVDLVINASVSSDPDTHMHRIGRAGRFGGKGVAVHFVHSQEELQSLAAHAMKKSLDMRTLDLKDFIPFDLTENVLFHEKCQVFVPKAIEPFFKVSENQSYHADPKPTLHEKLPPVPEEEEQLNESVPERSRSRRIFYLKRDLINIRGELSKPEWYNYALKRFNNIPGEIASKKRWAIDKVDDLAITFAEDLKITGNKNQSQPVEEGQKDVEEKKGAKAVNGRTNEVKQPIVGSDQVKSQPSKKSEISKVEAMPKIEEATEELSEKSDDNKVLLNSDNTGSVSISHNSLNDITDDTTMGTMVDIREFDLSAAKAKSTEDEKKAEMKKKREEQRRKEKEERKNVLDERNKHKKVTEVYINGGKVKVVEKRVASVNASGIIDESNQISESQLKWILYDDFSAKCKKLTERISTFYKEHPTAPQPAGRLLRRKGEDFVATAEALKDLNDSVVTGDFSQRMKIKVSDEVKKLNLFGDLRKAQKKEEPIPKPSGDFVEEEVSESDEESKKTNEVWKPEKEKTEEEVEFEEDLHDFLECQVYDIFMKTVNENLF</sequence>
<dbReference type="InterPro" id="IPR001650">
    <property type="entry name" value="Helicase_C-like"/>
</dbReference>
<proteinExistence type="predicted"/>
<dbReference type="GO" id="GO:0005524">
    <property type="term" value="F:ATP binding"/>
    <property type="evidence" value="ECO:0007669"/>
    <property type="project" value="UniProtKB-KW"/>
</dbReference>
<evidence type="ECO:0000313" key="12">
    <source>
        <dbReference type="Proteomes" id="UP000614601"/>
    </source>
</evidence>
<dbReference type="GO" id="GO:0016787">
    <property type="term" value="F:hydrolase activity"/>
    <property type="evidence" value="ECO:0007669"/>
    <property type="project" value="UniProtKB-KW"/>
</dbReference>
<dbReference type="InterPro" id="IPR000629">
    <property type="entry name" value="RNA-helicase_DEAD-box_CS"/>
</dbReference>
<dbReference type="PROSITE" id="PS51195">
    <property type="entry name" value="Q_MOTIF"/>
    <property type="match status" value="1"/>
</dbReference>
<comment type="caution">
    <text evidence="11">The sequence shown here is derived from an EMBL/GenBank/DDBJ whole genome shotgun (WGS) entry which is preliminary data.</text>
</comment>
<feature type="short sequence motif" description="Q motif" evidence="6">
    <location>
        <begin position="25"/>
        <end position="53"/>
    </location>
</feature>
<dbReference type="Gene3D" id="3.40.50.300">
    <property type="entry name" value="P-loop containing nucleotide triphosphate hydrolases"/>
    <property type="match status" value="2"/>
</dbReference>
<feature type="domain" description="Helicase C-terminal" evidence="9">
    <location>
        <begin position="255"/>
        <end position="398"/>
    </location>
</feature>
<dbReference type="GO" id="GO:0003724">
    <property type="term" value="F:RNA helicase activity"/>
    <property type="evidence" value="ECO:0007669"/>
    <property type="project" value="UniProtKB-EC"/>
</dbReference>
<dbReference type="AlphaFoldDB" id="A0A811KV16"/>
<feature type="compositionally biased region" description="Basic and acidic residues" evidence="7">
    <location>
        <begin position="833"/>
        <end position="848"/>
    </location>
</feature>
<dbReference type="InterPro" id="IPR011545">
    <property type="entry name" value="DEAD/DEAH_box_helicase_dom"/>
</dbReference>
<evidence type="ECO:0000313" key="11">
    <source>
        <dbReference type="EMBL" id="CAD5218853.1"/>
    </source>
</evidence>
<evidence type="ECO:0000256" key="4">
    <source>
        <dbReference type="ARBA" id="ARBA00022806"/>
    </source>
</evidence>
<feature type="region of interest" description="Disordered" evidence="7">
    <location>
        <begin position="644"/>
        <end position="678"/>
    </location>
</feature>
<feature type="compositionally biased region" description="Basic and acidic residues" evidence="7">
    <location>
        <begin position="646"/>
        <end position="678"/>
    </location>
</feature>
<evidence type="ECO:0000256" key="7">
    <source>
        <dbReference type="SAM" id="MobiDB-lite"/>
    </source>
</evidence>
<evidence type="ECO:0000256" key="2">
    <source>
        <dbReference type="ARBA" id="ARBA00022741"/>
    </source>
</evidence>
<dbReference type="PANTHER" id="PTHR47963">
    <property type="entry name" value="DEAD-BOX ATP-DEPENDENT RNA HELICASE 47, MITOCHONDRIAL"/>
    <property type="match status" value="1"/>
</dbReference>
<dbReference type="PANTHER" id="PTHR47963:SF8">
    <property type="entry name" value="ATP-DEPENDENT RNA HELICASE DEAD"/>
    <property type="match status" value="1"/>
</dbReference>
<evidence type="ECO:0000256" key="3">
    <source>
        <dbReference type="ARBA" id="ARBA00022801"/>
    </source>
</evidence>
<gene>
    <name evidence="11" type="ORF">BOKJ2_LOCUS8063</name>
</gene>
<keyword evidence="3" id="KW-0378">Hydrolase</keyword>
<dbReference type="OrthoDB" id="7848262at2759"/>
<accession>A0A811KV16</accession>
<dbReference type="PROSITE" id="PS51192">
    <property type="entry name" value="HELICASE_ATP_BIND_1"/>
    <property type="match status" value="1"/>
</dbReference>
<dbReference type="EMBL" id="CAJFDH010000004">
    <property type="protein sequence ID" value="CAD5218853.1"/>
    <property type="molecule type" value="Genomic_DNA"/>
</dbReference>
<evidence type="ECO:0000259" key="9">
    <source>
        <dbReference type="PROSITE" id="PS51194"/>
    </source>
</evidence>
<feature type="compositionally biased region" description="Acidic residues" evidence="7">
    <location>
        <begin position="822"/>
        <end position="832"/>
    </location>
</feature>